<keyword evidence="4" id="KW-1185">Reference proteome</keyword>
<evidence type="ECO:0000313" key="4">
    <source>
        <dbReference type="Proteomes" id="UP001304515"/>
    </source>
</evidence>
<accession>A0AA96EUQ9</accession>
<dbReference type="RefSeq" id="WP_313321825.1">
    <property type="nucleotide sequence ID" value="NZ_CP134878.1"/>
</dbReference>
<feature type="transmembrane region" description="Helical" evidence="1">
    <location>
        <begin position="27"/>
        <end position="44"/>
    </location>
</feature>
<keyword evidence="1" id="KW-1133">Transmembrane helix</keyword>
<keyword evidence="1" id="KW-0472">Membrane</keyword>
<feature type="transmembrane region" description="Helical" evidence="1">
    <location>
        <begin position="5"/>
        <end position="21"/>
    </location>
</feature>
<reference evidence="2 4" key="1">
    <citation type="submission" date="2023-09" db="EMBL/GenBank/DDBJ databases">
        <title>Flavobacterium sp. a novel bacteria isolate from Pepper rhizosphere.</title>
        <authorList>
            <person name="Peng Y."/>
            <person name="Lee J."/>
        </authorList>
    </citation>
    <scope>NUCLEOTIDE SEQUENCE</scope>
    <source>
        <strain evidence="2">PMR2A8</strain>
        <strain evidence="3 4">PMTSA4</strain>
    </source>
</reference>
<keyword evidence="1" id="KW-0812">Transmembrane</keyword>
<protein>
    <submittedName>
        <fullName evidence="2">Uncharacterized protein</fullName>
    </submittedName>
</protein>
<accession>A0AA96F132</accession>
<organism evidence="2">
    <name type="scientific">Flavobacterium capsici</name>
    <dbReference type="NCBI Taxonomy" id="3075618"/>
    <lineage>
        <taxon>Bacteria</taxon>
        <taxon>Pseudomonadati</taxon>
        <taxon>Bacteroidota</taxon>
        <taxon>Flavobacteriia</taxon>
        <taxon>Flavobacteriales</taxon>
        <taxon>Flavobacteriaceae</taxon>
        <taxon>Flavobacterium</taxon>
    </lineage>
</organism>
<name>A0AA96EUQ9_9FLAO</name>
<dbReference type="KEGG" id="fcj:RN605_02260"/>
<evidence type="ECO:0000313" key="2">
    <source>
        <dbReference type="EMBL" id="WNM18142.1"/>
    </source>
</evidence>
<sequence length="64" mass="7438">MKKFALPFIIVAIIIGIYEYSKVKPNMYVVIVVIVLFMFGMFQLNSKIPSKFSDEEENDTEEND</sequence>
<dbReference type="EMBL" id="CP134890">
    <property type="protein sequence ID" value="WNM22194.1"/>
    <property type="molecule type" value="Genomic_DNA"/>
</dbReference>
<dbReference type="Proteomes" id="UP001304515">
    <property type="component" value="Chromosome"/>
</dbReference>
<evidence type="ECO:0000313" key="3">
    <source>
        <dbReference type="EMBL" id="WNM22194.1"/>
    </source>
</evidence>
<dbReference type="AlphaFoldDB" id="A0AA96EUQ9"/>
<proteinExistence type="predicted"/>
<gene>
    <name evidence="3" type="ORF">RN605_02260</name>
    <name evidence="2" type="ORF">RN608_08960</name>
</gene>
<evidence type="ECO:0000256" key="1">
    <source>
        <dbReference type="SAM" id="Phobius"/>
    </source>
</evidence>
<dbReference type="EMBL" id="CP134878">
    <property type="protein sequence ID" value="WNM18142.1"/>
    <property type="molecule type" value="Genomic_DNA"/>
</dbReference>